<dbReference type="EMBL" id="JANTQA010000057">
    <property type="protein sequence ID" value="KAJ3429304.1"/>
    <property type="molecule type" value="Genomic_DNA"/>
</dbReference>
<feature type="domain" description="CS" evidence="1">
    <location>
        <begin position="12"/>
        <end position="102"/>
    </location>
</feature>
<sequence length="187" mass="21420">MSNKEKIYKAPVKLHQFDYQLTDKTNQIIIIFPIPPGSTKEAIQVDQGENHLSVGLKGSEPVVCGTLYSPVDVKKSQTVFDTNGIFRVMLIKKKPKKWPLLIFSEYKDHIDPHSLVLKAAYYEHNNEYSVSLYLLKMAAEKNHFTAIFKLAAIYTEYSKFKIQLDFPLALKYWKMGSDLGHSDSSLM</sequence>
<comment type="caution">
    <text evidence="2">The sequence shown here is derived from an EMBL/GenBank/DDBJ whole genome shotgun (WGS) entry which is preliminary data.</text>
</comment>
<dbReference type="InterPro" id="IPR008978">
    <property type="entry name" value="HSP20-like_chaperone"/>
</dbReference>
<dbReference type="InterPro" id="IPR007052">
    <property type="entry name" value="CS_dom"/>
</dbReference>
<dbReference type="SUPFAM" id="SSF49764">
    <property type="entry name" value="HSP20-like chaperones"/>
    <property type="match status" value="1"/>
</dbReference>
<dbReference type="Gene3D" id="1.25.40.10">
    <property type="entry name" value="Tetratricopeptide repeat domain"/>
    <property type="match status" value="1"/>
</dbReference>
<organism evidence="2 3">
    <name type="scientific">Anaeramoeba flamelloides</name>
    <dbReference type="NCBI Taxonomy" id="1746091"/>
    <lineage>
        <taxon>Eukaryota</taxon>
        <taxon>Metamonada</taxon>
        <taxon>Anaeramoebidae</taxon>
        <taxon>Anaeramoeba</taxon>
    </lineage>
</organism>
<dbReference type="PROSITE" id="PS51203">
    <property type="entry name" value="CS"/>
    <property type="match status" value="1"/>
</dbReference>
<accession>A0AAV7YKS7</accession>
<dbReference type="SUPFAM" id="SSF81901">
    <property type="entry name" value="HCP-like"/>
    <property type="match status" value="1"/>
</dbReference>
<dbReference type="Proteomes" id="UP001146793">
    <property type="component" value="Unassembled WGS sequence"/>
</dbReference>
<dbReference type="AlphaFoldDB" id="A0AAV7YKS7"/>
<reference evidence="2" key="1">
    <citation type="submission" date="2022-08" db="EMBL/GenBank/DDBJ databases">
        <title>Novel sulphate-reducing endosymbionts in the free-living metamonad Anaeramoeba.</title>
        <authorList>
            <person name="Jerlstrom-Hultqvist J."/>
            <person name="Cepicka I."/>
            <person name="Gallot-Lavallee L."/>
            <person name="Salas-Leiva D."/>
            <person name="Curtis B.A."/>
            <person name="Zahonova K."/>
            <person name="Pipaliya S."/>
            <person name="Dacks J."/>
            <person name="Roger A.J."/>
        </authorList>
    </citation>
    <scope>NUCLEOTIDE SEQUENCE</scope>
    <source>
        <strain evidence="2">Busselton2</strain>
    </source>
</reference>
<protein>
    <submittedName>
        <fullName evidence="2">Chronic myelogenous leukemia tumor antigen</fullName>
    </submittedName>
</protein>
<gene>
    <name evidence="2" type="ORF">M0812_24649</name>
</gene>
<name>A0AAV7YKS7_9EUKA</name>
<proteinExistence type="predicted"/>
<evidence type="ECO:0000259" key="1">
    <source>
        <dbReference type="PROSITE" id="PS51203"/>
    </source>
</evidence>
<dbReference type="Gene3D" id="2.60.40.790">
    <property type="match status" value="1"/>
</dbReference>
<dbReference type="InterPro" id="IPR011990">
    <property type="entry name" value="TPR-like_helical_dom_sf"/>
</dbReference>
<dbReference type="Pfam" id="PF04969">
    <property type="entry name" value="CS"/>
    <property type="match status" value="1"/>
</dbReference>
<evidence type="ECO:0000313" key="2">
    <source>
        <dbReference type="EMBL" id="KAJ3429304.1"/>
    </source>
</evidence>
<evidence type="ECO:0000313" key="3">
    <source>
        <dbReference type="Proteomes" id="UP001146793"/>
    </source>
</evidence>